<evidence type="ECO:0008006" key="3">
    <source>
        <dbReference type="Google" id="ProtNLM"/>
    </source>
</evidence>
<name>A0ABY4F4M4_9BACT</name>
<organism evidence="1 2">
    <name type="scientific">Hymenobacter cellulosivorans</name>
    <dbReference type="NCBI Taxonomy" id="2932249"/>
    <lineage>
        <taxon>Bacteria</taxon>
        <taxon>Pseudomonadati</taxon>
        <taxon>Bacteroidota</taxon>
        <taxon>Cytophagia</taxon>
        <taxon>Cytophagales</taxon>
        <taxon>Hymenobacteraceae</taxon>
        <taxon>Hymenobacter</taxon>
    </lineage>
</organism>
<dbReference type="EMBL" id="CP095049">
    <property type="protein sequence ID" value="UOQ51003.1"/>
    <property type="molecule type" value="Genomic_DNA"/>
</dbReference>
<evidence type="ECO:0000313" key="2">
    <source>
        <dbReference type="Proteomes" id="UP000831785"/>
    </source>
</evidence>
<evidence type="ECO:0000313" key="1">
    <source>
        <dbReference type="EMBL" id="UOQ51003.1"/>
    </source>
</evidence>
<sequence>MRYQFILRPVSVLGLLLTLGASYSLCWASLNSDLFIQPGKQFALGGGQPGAFRVVARNVGKVAVEFRERPRGGGIFGRATLQPGQAATLRYMAGSTAVLLNGSPAQTANVKLRVTGDTNLRMNYEPNGQQ</sequence>
<reference evidence="1 2" key="1">
    <citation type="submission" date="2022-04" db="EMBL/GenBank/DDBJ databases">
        <title>Hymenobacter sp. isolated from the air.</title>
        <authorList>
            <person name="Won M."/>
            <person name="Lee C.-M."/>
            <person name="Woen H.-Y."/>
            <person name="Kwon S.-W."/>
        </authorList>
    </citation>
    <scope>NUCLEOTIDE SEQUENCE [LARGE SCALE GENOMIC DNA]</scope>
    <source>
        <strain evidence="2">5116 S-27</strain>
    </source>
</reference>
<dbReference type="Proteomes" id="UP000831785">
    <property type="component" value="Chromosome"/>
</dbReference>
<accession>A0ABY4F4M4</accession>
<keyword evidence="2" id="KW-1185">Reference proteome</keyword>
<gene>
    <name evidence="1" type="ORF">MUN80_14680</name>
</gene>
<protein>
    <recommendedName>
        <fullName evidence="3">DUF1573 domain-containing protein</fullName>
    </recommendedName>
</protein>
<dbReference type="RefSeq" id="WP_244714104.1">
    <property type="nucleotide sequence ID" value="NZ_CP095049.1"/>
</dbReference>
<proteinExistence type="predicted"/>